<sequence length="148" mass="17385">MSFEKLLMEYPQICIMEKDLPKGLSGLYYDNNIEINKSKSSYEKHCILAEELGHYETSTGNITDLGNINNQKLELIARRWGYEKIVSLDHLIECYLHGYTTVEEICLHLEITANYLKEALNVYKQRYGISIQYKEYELFFDPLNISKK</sequence>
<dbReference type="InterPro" id="IPR010359">
    <property type="entry name" value="IrrE_HExxH"/>
</dbReference>
<accession>A0ABR8RBS7</accession>
<reference evidence="2 3" key="1">
    <citation type="submission" date="2020-08" db="EMBL/GenBank/DDBJ databases">
        <title>A Genomic Blueprint of the Chicken Gut Microbiome.</title>
        <authorList>
            <person name="Gilroy R."/>
            <person name="Ravi A."/>
            <person name="Getino M."/>
            <person name="Pursley I."/>
            <person name="Horton D.L."/>
            <person name="Alikhan N.-F."/>
            <person name="Baker D."/>
            <person name="Gharbi K."/>
            <person name="Hall N."/>
            <person name="Watson M."/>
            <person name="Adriaenssens E.M."/>
            <person name="Foster-Nyarko E."/>
            <person name="Jarju S."/>
            <person name="Secka A."/>
            <person name="Antonio M."/>
            <person name="Oren A."/>
            <person name="Chaudhuri R."/>
            <person name="La Ragione R.M."/>
            <person name="Hildebrand F."/>
            <person name="Pallen M.J."/>
        </authorList>
    </citation>
    <scope>NUCLEOTIDE SEQUENCE [LARGE SCALE GENOMIC DNA]</scope>
    <source>
        <strain evidence="2 3">Sa2BUA9</strain>
    </source>
</reference>
<evidence type="ECO:0000313" key="3">
    <source>
        <dbReference type="Proteomes" id="UP000640786"/>
    </source>
</evidence>
<dbReference type="EMBL" id="JACSQO010000007">
    <property type="protein sequence ID" value="MBD7945102.1"/>
    <property type="molecule type" value="Genomic_DNA"/>
</dbReference>
<evidence type="ECO:0000313" key="2">
    <source>
        <dbReference type="EMBL" id="MBD7945102.1"/>
    </source>
</evidence>
<comment type="caution">
    <text evidence="2">The sequence shown here is derived from an EMBL/GenBank/DDBJ whole genome shotgun (WGS) entry which is preliminary data.</text>
</comment>
<organism evidence="2 3">
    <name type="scientific">Psychrobacillus faecigallinarum</name>
    <dbReference type="NCBI Taxonomy" id="2762235"/>
    <lineage>
        <taxon>Bacteria</taxon>
        <taxon>Bacillati</taxon>
        <taxon>Bacillota</taxon>
        <taxon>Bacilli</taxon>
        <taxon>Bacillales</taxon>
        <taxon>Bacillaceae</taxon>
        <taxon>Psychrobacillus</taxon>
    </lineage>
</organism>
<dbReference type="Proteomes" id="UP000640786">
    <property type="component" value="Unassembled WGS sequence"/>
</dbReference>
<gene>
    <name evidence="2" type="ORF">H9650_13330</name>
</gene>
<dbReference type="RefSeq" id="WP_191697415.1">
    <property type="nucleotide sequence ID" value="NZ_JACSQO010000007.1"/>
</dbReference>
<keyword evidence="3" id="KW-1185">Reference proteome</keyword>
<feature type="domain" description="IrrE N-terminal-like" evidence="1">
    <location>
        <begin position="9"/>
        <end position="115"/>
    </location>
</feature>
<name>A0ABR8RBS7_9BACI</name>
<dbReference type="Pfam" id="PF06114">
    <property type="entry name" value="Peptidase_M78"/>
    <property type="match status" value="1"/>
</dbReference>
<protein>
    <submittedName>
        <fullName evidence="2">ImmA/IrrE family metallo-endopeptidase</fullName>
    </submittedName>
</protein>
<proteinExistence type="predicted"/>
<evidence type="ECO:0000259" key="1">
    <source>
        <dbReference type="Pfam" id="PF06114"/>
    </source>
</evidence>